<feature type="compositionally biased region" description="Pro residues" evidence="12">
    <location>
        <begin position="789"/>
        <end position="802"/>
    </location>
</feature>
<protein>
    <recommendedName>
        <fullName evidence="2">1-phosphatidylinositol-4-phosphate 5-kinase</fullName>
        <ecNumber evidence="2">2.7.1.68</ecNumber>
    </recommendedName>
    <alternativeName>
        <fullName evidence="10">1-phosphatidylinositol 4-phosphate kinase</fullName>
    </alternativeName>
    <alternativeName>
        <fullName evidence="8">Diphosphoinositide kinase</fullName>
    </alternativeName>
    <alternativeName>
        <fullName evidence="9">PIP5K</fullName>
    </alternativeName>
</protein>
<dbReference type="InterPro" id="IPR023610">
    <property type="entry name" value="PInositol-4/5-P-5/4-kinase"/>
</dbReference>
<keyword evidence="5 11" id="KW-0547">Nucleotide-binding</keyword>
<comment type="catalytic activity">
    <reaction evidence="1">
        <text>a 1,2-diacyl-sn-glycero-3-phospho-(1D-myo-inositol 4-phosphate) + ATP = a 1,2-diacyl-sn-glycero-3-phospho-(1D-myo-inositol-4,5-bisphosphate) + ADP + H(+)</text>
        <dbReference type="Rhea" id="RHEA:14425"/>
        <dbReference type="ChEBI" id="CHEBI:15378"/>
        <dbReference type="ChEBI" id="CHEBI:30616"/>
        <dbReference type="ChEBI" id="CHEBI:58178"/>
        <dbReference type="ChEBI" id="CHEBI:58456"/>
        <dbReference type="ChEBI" id="CHEBI:456216"/>
        <dbReference type="EC" id="2.7.1.68"/>
    </reaction>
</comment>
<dbReference type="PANTHER" id="PTHR23086">
    <property type="entry name" value="PHOSPHATIDYLINOSITOL-4-PHOSPHATE 5-KINASE"/>
    <property type="match status" value="1"/>
</dbReference>
<proteinExistence type="predicted"/>
<dbReference type="GO" id="GO:0005886">
    <property type="term" value="C:plasma membrane"/>
    <property type="evidence" value="ECO:0007669"/>
    <property type="project" value="TreeGrafter"/>
</dbReference>
<keyword evidence="4 11" id="KW-0808">Transferase</keyword>
<evidence type="ECO:0000256" key="5">
    <source>
        <dbReference type="ARBA" id="ARBA00022741"/>
    </source>
</evidence>
<evidence type="ECO:0000256" key="7">
    <source>
        <dbReference type="ARBA" id="ARBA00022840"/>
    </source>
</evidence>
<comment type="caution">
    <text evidence="14">The sequence shown here is derived from an EMBL/GenBank/DDBJ whole genome shotgun (WGS) entry which is preliminary data.</text>
</comment>
<dbReference type="PANTHER" id="PTHR23086:SF8">
    <property type="entry name" value="PHOSPHATIDYLINOSITOL 5-PHOSPHATE 4-KINASE, ISOFORM A"/>
    <property type="match status" value="1"/>
</dbReference>
<keyword evidence="15" id="KW-1185">Reference proteome</keyword>
<feature type="compositionally biased region" description="Polar residues" evidence="12">
    <location>
        <begin position="126"/>
        <end position="139"/>
    </location>
</feature>
<reference evidence="14 15" key="1">
    <citation type="submission" date="2024-02" db="EMBL/GenBank/DDBJ databases">
        <title>De novo assembly and annotation of 12 fungi associated with fruit tree decline syndrome in Ontario, Canada.</title>
        <authorList>
            <person name="Sulman M."/>
            <person name="Ellouze W."/>
            <person name="Ilyukhin E."/>
        </authorList>
    </citation>
    <scope>NUCLEOTIDE SEQUENCE [LARGE SCALE GENOMIC DNA]</scope>
    <source>
        <strain evidence="14 15">M11/M66-122</strain>
    </source>
</reference>
<feature type="compositionally biased region" description="Polar residues" evidence="12">
    <location>
        <begin position="174"/>
        <end position="187"/>
    </location>
</feature>
<evidence type="ECO:0000256" key="1">
    <source>
        <dbReference type="ARBA" id="ARBA00000444"/>
    </source>
</evidence>
<evidence type="ECO:0000256" key="3">
    <source>
        <dbReference type="ARBA" id="ARBA00022553"/>
    </source>
</evidence>
<sequence>MPSFVNSENTPVDYSNAGVVHLNNPDYDDDSAFHKDKFAQKGLSTTIHRQVSNESSFDDNSSSGSSGPRVPVNGMNGDRSHTSLSSYPSDNAVGNMKPLPNGRSSKPSLVGLNGNSGLNGDRNGYGPNSNSATERSLPTPTVDGEGPLVNGVPVSRSQQPSANMPNSQDDRSPVPSSAHNSIQQTPIEFQAPNGDISTSAATSSLTPDGVQRQATAPQRYSSPAHYGGSASTPSLQAPPPNALRQRHTLEVPRPAQNNRNSIGKDAPNDGAYATGRFSPTVGSGGRGPSLSLGRRNTRSIHSEIHRDEVLPDDDAARWTEAYRQKRARRKRREEEDDDKVLVGTKVDEKHANWETAYNMLTGIRVSVSRTNAKLDRPLTDADFQAKQKSTFDIAGNELVPSAKYDFKFKDYAPWVFRHLRALFRLDPADYLMSLTGKYILSELGSPGKSGSFFYFSRDYKYIIKTIHHAEHKFLRKILKDYYNHVIDNPNTLLSQFYGLHRVKMPYGKKIHFVVMNNLFPPHRDIHTTFDLKGSTVGRDYKEENLEKNPRATLKDLNWLRRKRHLELGLQKKQLFMKQLQQDVRLLQKLGIMDYSLLIGIHDLRKGNEENLRDKTLKVFNPGRESSSDDPNPMLMRTPSKLESARKARELRQMVKSERPVPLDETPERMPSELEEGHSRGGLFYSDDGGLRATHEDNTSGEEVYYLGVIDCLTHYGIIKKIEHFWKGLSQDRSQISALPPHNYGERFINFMCGITMSPEEAERDARDREAAAAAAQASDSSAQANDQAPPAPTYLPPPPPGMKSPLSPESNPTVEKAMRKATKNEKDVAKEDQVPERTIATVGRPNSNAVLPVVEETAEAGSVRGQSRSGPRPYTPSQRDDGYTDLGPHGIGGRGPPTPPKTSYIDMGRKSIGTINRNSLEKDLPPLPK</sequence>
<organism evidence="14 15">
    <name type="scientific">Diatrype stigma</name>
    <dbReference type="NCBI Taxonomy" id="117547"/>
    <lineage>
        <taxon>Eukaryota</taxon>
        <taxon>Fungi</taxon>
        <taxon>Dikarya</taxon>
        <taxon>Ascomycota</taxon>
        <taxon>Pezizomycotina</taxon>
        <taxon>Sordariomycetes</taxon>
        <taxon>Xylariomycetidae</taxon>
        <taxon>Xylariales</taxon>
        <taxon>Diatrypaceae</taxon>
        <taxon>Diatrype</taxon>
    </lineage>
</organism>
<dbReference type="AlphaFoldDB" id="A0AAN9VC71"/>
<feature type="region of interest" description="Disordered" evidence="12">
    <location>
        <begin position="619"/>
        <end position="680"/>
    </location>
</feature>
<keyword evidence="7 11" id="KW-0067">ATP-binding</keyword>
<dbReference type="Proteomes" id="UP001320420">
    <property type="component" value="Unassembled WGS sequence"/>
</dbReference>
<dbReference type="GO" id="GO:0005524">
    <property type="term" value="F:ATP binding"/>
    <property type="evidence" value="ECO:0007669"/>
    <property type="project" value="UniProtKB-UniRule"/>
</dbReference>
<dbReference type="Pfam" id="PF01504">
    <property type="entry name" value="PIP5K"/>
    <property type="match status" value="1"/>
</dbReference>
<dbReference type="Gene3D" id="3.30.800.10">
    <property type="entry name" value="Phosphatidylinositol Phosphate Kinase II Beta"/>
    <property type="match status" value="1"/>
</dbReference>
<dbReference type="Gene3D" id="3.30.810.10">
    <property type="entry name" value="2-Layer Sandwich"/>
    <property type="match status" value="1"/>
</dbReference>
<dbReference type="CDD" id="cd17303">
    <property type="entry name" value="PIPKc_PIP5K_yeast_like"/>
    <property type="match status" value="1"/>
</dbReference>
<feature type="compositionally biased region" description="Low complexity" evidence="12">
    <location>
        <begin position="109"/>
        <end position="124"/>
    </location>
</feature>
<evidence type="ECO:0000256" key="2">
    <source>
        <dbReference type="ARBA" id="ARBA00012172"/>
    </source>
</evidence>
<feature type="domain" description="PIPK" evidence="13">
    <location>
        <begin position="349"/>
        <end position="755"/>
    </location>
</feature>
<feature type="region of interest" description="Disordered" evidence="12">
    <location>
        <begin position="1"/>
        <end position="295"/>
    </location>
</feature>
<dbReference type="EMBL" id="JAKJXP020000002">
    <property type="protein sequence ID" value="KAK7757448.1"/>
    <property type="molecule type" value="Genomic_DNA"/>
</dbReference>
<feature type="compositionally biased region" description="Low complexity" evidence="12">
    <location>
        <begin position="52"/>
        <end position="67"/>
    </location>
</feature>
<evidence type="ECO:0000256" key="12">
    <source>
        <dbReference type="SAM" id="MobiDB-lite"/>
    </source>
</evidence>
<dbReference type="InterPro" id="IPR027484">
    <property type="entry name" value="PInositol-4-P-5-kinase_N"/>
</dbReference>
<feature type="compositionally biased region" description="Low complexity" evidence="12">
    <location>
        <begin position="771"/>
        <end position="788"/>
    </location>
</feature>
<feature type="compositionally biased region" description="Polar residues" evidence="12">
    <location>
        <begin position="195"/>
        <end position="221"/>
    </location>
</feature>
<dbReference type="SUPFAM" id="SSF56104">
    <property type="entry name" value="SAICAR synthase-like"/>
    <property type="match status" value="1"/>
</dbReference>
<feature type="region of interest" description="Disordered" evidence="12">
    <location>
        <begin position="770"/>
        <end position="929"/>
    </location>
</feature>
<evidence type="ECO:0000256" key="8">
    <source>
        <dbReference type="ARBA" id="ARBA00078403"/>
    </source>
</evidence>
<keyword evidence="6 11" id="KW-0418">Kinase</keyword>
<keyword evidence="3" id="KW-0597">Phosphoprotein</keyword>
<feature type="compositionally biased region" description="Basic and acidic residues" evidence="12">
    <location>
        <begin position="642"/>
        <end position="678"/>
    </location>
</feature>
<dbReference type="InterPro" id="IPR027483">
    <property type="entry name" value="PInositol-4-P-4/5-kinase_C_sf"/>
</dbReference>
<feature type="compositionally biased region" description="Polar residues" evidence="12">
    <location>
        <begin position="1"/>
        <end position="13"/>
    </location>
</feature>
<dbReference type="PROSITE" id="PS51455">
    <property type="entry name" value="PIPK"/>
    <property type="match status" value="1"/>
</dbReference>
<dbReference type="EC" id="2.7.1.68" evidence="2"/>
<feature type="compositionally biased region" description="Polar residues" evidence="12">
    <location>
        <begin position="155"/>
        <end position="167"/>
    </location>
</feature>
<evidence type="ECO:0000259" key="13">
    <source>
        <dbReference type="PROSITE" id="PS51455"/>
    </source>
</evidence>
<evidence type="ECO:0000256" key="4">
    <source>
        <dbReference type="ARBA" id="ARBA00022679"/>
    </source>
</evidence>
<evidence type="ECO:0000256" key="10">
    <source>
        <dbReference type="ARBA" id="ARBA00082306"/>
    </source>
</evidence>
<dbReference type="SMART" id="SM00330">
    <property type="entry name" value="PIPKc"/>
    <property type="match status" value="1"/>
</dbReference>
<evidence type="ECO:0000256" key="9">
    <source>
        <dbReference type="ARBA" id="ARBA00080374"/>
    </source>
</evidence>
<dbReference type="FunFam" id="3.30.800.10:FF:000009">
    <property type="entry name" value="Phosphatidylinositol 4-phosphate 5-kinase its3"/>
    <property type="match status" value="1"/>
</dbReference>
<evidence type="ECO:0000313" key="14">
    <source>
        <dbReference type="EMBL" id="KAK7757448.1"/>
    </source>
</evidence>
<dbReference type="GO" id="GO:0016308">
    <property type="term" value="F:1-phosphatidylinositol-4-phosphate 5-kinase activity"/>
    <property type="evidence" value="ECO:0007669"/>
    <property type="project" value="UniProtKB-EC"/>
</dbReference>
<evidence type="ECO:0000256" key="6">
    <source>
        <dbReference type="ARBA" id="ARBA00022777"/>
    </source>
</evidence>
<evidence type="ECO:0000313" key="15">
    <source>
        <dbReference type="Proteomes" id="UP001320420"/>
    </source>
</evidence>
<accession>A0AAN9VC71</accession>
<gene>
    <name evidence="14" type="primary">MSS4</name>
    <name evidence="14" type="ORF">SLS62_000463</name>
</gene>
<feature type="compositionally biased region" description="Basic and acidic residues" evidence="12">
    <location>
        <begin position="919"/>
        <end position="929"/>
    </location>
</feature>
<dbReference type="GO" id="GO:0046854">
    <property type="term" value="P:phosphatidylinositol phosphate biosynthetic process"/>
    <property type="evidence" value="ECO:0007669"/>
    <property type="project" value="TreeGrafter"/>
</dbReference>
<dbReference type="InterPro" id="IPR002498">
    <property type="entry name" value="PInositol-4-P-4/5-kinase_core"/>
</dbReference>
<feature type="compositionally biased region" description="Basic and acidic residues" evidence="12">
    <location>
        <begin position="816"/>
        <end position="835"/>
    </location>
</feature>
<evidence type="ECO:0000256" key="11">
    <source>
        <dbReference type="PROSITE-ProRule" id="PRU00781"/>
    </source>
</evidence>
<name>A0AAN9VC71_9PEZI</name>